<dbReference type="AlphaFoldDB" id="A0A0E9VCB1"/>
<organism evidence="1">
    <name type="scientific">Anguilla anguilla</name>
    <name type="common">European freshwater eel</name>
    <name type="synonym">Muraena anguilla</name>
    <dbReference type="NCBI Taxonomy" id="7936"/>
    <lineage>
        <taxon>Eukaryota</taxon>
        <taxon>Metazoa</taxon>
        <taxon>Chordata</taxon>
        <taxon>Craniata</taxon>
        <taxon>Vertebrata</taxon>
        <taxon>Euteleostomi</taxon>
        <taxon>Actinopterygii</taxon>
        <taxon>Neopterygii</taxon>
        <taxon>Teleostei</taxon>
        <taxon>Anguilliformes</taxon>
        <taxon>Anguillidae</taxon>
        <taxon>Anguilla</taxon>
    </lineage>
</organism>
<sequence length="36" mass="4039">MVSVKFTQTDATLKKVSAMEKYITKSRSSLLRCSVT</sequence>
<reference evidence="1" key="1">
    <citation type="submission" date="2014-11" db="EMBL/GenBank/DDBJ databases">
        <authorList>
            <person name="Amaro Gonzalez C."/>
        </authorList>
    </citation>
    <scope>NUCLEOTIDE SEQUENCE</scope>
</reference>
<accession>A0A0E9VCB1</accession>
<dbReference type="EMBL" id="GBXM01033749">
    <property type="protein sequence ID" value="JAH74828.1"/>
    <property type="molecule type" value="Transcribed_RNA"/>
</dbReference>
<proteinExistence type="predicted"/>
<protein>
    <submittedName>
        <fullName evidence="1">Uncharacterized protein</fullName>
    </submittedName>
</protein>
<reference evidence="1" key="2">
    <citation type="journal article" date="2015" name="Fish Shellfish Immunol.">
        <title>Early steps in the European eel (Anguilla anguilla)-Vibrio vulnificus interaction in the gills: Role of the RtxA13 toxin.</title>
        <authorList>
            <person name="Callol A."/>
            <person name="Pajuelo D."/>
            <person name="Ebbesson L."/>
            <person name="Teles M."/>
            <person name="MacKenzie S."/>
            <person name="Amaro C."/>
        </authorList>
    </citation>
    <scope>NUCLEOTIDE SEQUENCE</scope>
</reference>
<name>A0A0E9VCB1_ANGAN</name>
<evidence type="ECO:0000313" key="1">
    <source>
        <dbReference type="EMBL" id="JAH74828.1"/>
    </source>
</evidence>